<evidence type="ECO:0000313" key="1">
    <source>
        <dbReference type="EMBL" id="WAC02403.1"/>
    </source>
</evidence>
<evidence type="ECO:0000313" key="2">
    <source>
        <dbReference type="Proteomes" id="UP001164705"/>
    </source>
</evidence>
<name>A0A9E8SDG2_9FLAO</name>
<dbReference type="KEGG" id="lnu:N7U66_01390"/>
<organism evidence="1 2">
    <name type="scientific">Lacinutrix neustonica</name>
    <dbReference type="NCBI Taxonomy" id="2980107"/>
    <lineage>
        <taxon>Bacteria</taxon>
        <taxon>Pseudomonadati</taxon>
        <taxon>Bacteroidota</taxon>
        <taxon>Flavobacteriia</taxon>
        <taxon>Flavobacteriales</taxon>
        <taxon>Flavobacteriaceae</taxon>
        <taxon>Lacinutrix</taxon>
    </lineage>
</organism>
<proteinExistence type="predicted"/>
<dbReference type="Gene3D" id="3.30.470.20">
    <property type="entry name" value="ATP-grasp fold, B domain"/>
    <property type="match status" value="1"/>
</dbReference>
<sequence>MLLAPAGQSDYIRLPETGGTKKYITTFDSPILNEQNIADIRTLAAKIRTTISKDSENENQAYDVEFGFKDNKLWLFQIRPFVENKQAKSSEYLASISPKIETEKMINLSEKI</sequence>
<dbReference type="EMBL" id="CP113088">
    <property type="protein sequence ID" value="WAC02403.1"/>
    <property type="molecule type" value="Genomic_DNA"/>
</dbReference>
<accession>A0A9E8SDG2</accession>
<protein>
    <recommendedName>
        <fullName evidence="3">Phosphoenolpyruvate synthase</fullName>
    </recommendedName>
</protein>
<evidence type="ECO:0008006" key="3">
    <source>
        <dbReference type="Google" id="ProtNLM"/>
    </source>
</evidence>
<reference evidence="1" key="1">
    <citation type="submission" date="2022-11" db="EMBL/GenBank/DDBJ databases">
        <title>Lacinutrix neustonica HL-RS19T sp. nov., isolated from the surface microlayer sample of brackish Lake Shihwa.</title>
        <authorList>
            <person name="Choi J.Y."/>
            <person name="Hwang C.Y."/>
        </authorList>
    </citation>
    <scope>NUCLEOTIDE SEQUENCE</scope>
    <source>
        <strain evidence="1">HL-RS19</strain>
    </source>
</reference>
<dbReference type="Proteomes" id="UP001164705">
    <property type="component" value="Chromosome"/>
</dbReference>
<dbReference type="AlphaFoldDB" id="A0A9E8SDG2"/>
<dbReference type="RefSeq" id="WP_267677000.1">
    <property type="nucleotide sequence ID" value="NZ_CP113088.1"/>
</dbReference>
<keyword evidence="2" id="KW-1185">Reference proteome</keyword>
<gene>
    <name evidence="1" type="ORF">N7U66_01390</name>
</gene>